<protein>
    <submittedName>
        <fullName evidence="10">Sugar ABC transporter ATP-binding protein</fullName>
    </submittedName>
</protein>
<evidence type="ECO:0000313" key="10">
    <source>
        <dbReference type="EMBL" id="MEE6188202.1"/>
    </source>
</evidence>
<dbReference type="Proteomes" id="UP001357452">
    <property type="component" value="Unassembled WGS sequence"/>
</dbReference>
<keyword evidence="11" id="KW-1185">Reference proteome</keyword>
<evidence type="ECO:0000256" key="1">
    <source>
        <dbReference type="ARBA" id="ARBA00022448"/>
    </source>
</evidence>
<dbReference type="InterPro" id="IPR003439">
    <property type="entry name" value="ABC_transporter-like_ATP-bd"/>
</dbReference>
<keyword evidence="4" id="KW-0677">Repeat</keyword>
<keyword evidence="7" id="KW-1278">Translocase</keyword>
<dbReference type="Pfam" id="PF00005">
    <property type="entry name" value="ABC_tran"/>
    <property type="match status" value="2"/>
</dbReference>
<feature type="domain" description="ABC transporter" evidence="9">
    <location>
        <begin position="2"/>
        <end position="236"/>
    </location>
</feature>
<evidence type="ECO:0000259" key="9">
    <source>
        <dbReference type="PROSITE" id="PS50893"/>
    </source>
</evidence>
<dbReference type="SUPFAM" id="SSF52540">
    <property type="entry name" value="P-loop containing nucleoside triphosphate hydrolases"/>
    <property type="match status" value="2"/>
</dbReference>
<keyword evidence="5" id="KW-0547">Nucleotide-binding</keyword>
<evidence type="ECO:0000256" key="7">
    <source>
        <dbReference type="ARBA" id="ARBA00022967"/>
    </source>
</evidence>
<dbReference type="CDD" id="cd03215">
    <property type="entry name" value="ABC_Carb_Monos_II"/>
    <property type="match status" value="1"/>
</dbReference>
<dbReference type="EMBL" id="JAZGLY010000009">
    <property type="protein sequence ID" value="MEE6188202.1"/>
    <property type="molecule type" value="Genomic_DNA"/>
</dbReference>
<dbReference type="GO" id="GO:0005524">
    <property type="term" value="F:ATP binding"/>
    <property type="evidence" value="ECO:0007669"/>
    <property type="project" value="UniProtKB-KW"/>
</dbReference>
<dbReference type="SMART" id="SM00382">
    <property type="entry name" value="AAA"/>
    <property type="match status" value="2"/>
</dbReference>
<dbReference type="Gene3D" id="3.40.50.300">
    <property type="entry name" value="P-loop containing nucleotide triphosphate hydrolases"/>
    <property type="match status" value="2"/>
</dbReference>
<dbReference type="RefSeq" id="WP_330975608.1">
    <property type="nucleotide sequence ID" value="NZ_JAZGLY010000009.1"/>
</dbReference>
<keyword evidence="2" id="KW-1003">Cell membrane</keyword>
<evidence type="ECO:0000256" key="3">
    <source>
        <dbReference type="ARBA" id="ARBA00022597"/>
    </source>
</evidence>
<name>A0ABU7RJR7_9BACT</name>
<comment type="caution">
    <text evidence="10">The sequence shown here is derived from an EMBL/GenBank/DDBJ whole genome shotgun (WGS) entry which is preliminary data.</text>
</comment>
<dbReference type="InterPro" id="IPR050107">
    <property type="entry name" value="ABC_carbohydrate_import_ATPase"/>
</dbReference>
<dbReference type="PANTHER" id="PTHR43790">
    <property type="entry name" value="CARBOHYDRATE TRANSPORT ATP-BINDING PROTEIN MG119-RELATED"/>
    <property type="match status" value="1"/>
</dbReference>
<keyword evidence="8" id="KW-0472">Membrane</keyword>
<keyword evidence="1" id="KW-0813">Transport</keyword>
<keyword evidence="3" id="KW-0762">Sugar transport</keyword>
<dbReference type="InterPro" id="IPR003593">
    <property type="entry name" value="AAA+_ATPase"/>
</dbReference>
<dbReference type="InterPro" id="IPR027417">
    <property type="entry name" value="P-loop_NTPase"/>
</dbReference>
<organism evidence="10 11">
    <name type="scientific">Niabella digestorum</name>
    <dbReference type="NCBI Taxonomy" id="3117701"/>
    <lineage>
        <taxon>Bacteria</taxon>
        <taxon>Pseudomonadati</taxon>
        <taxon>Bacteroidota</taxon>
        <taxon>Chitinophagia</taxon>
        <taxon>Chitinophagales</taxon>
        <taxon>Chitinophagaceae</taxon>
        <taxon>Niabella</taxon>
    </lineage>
</organism>
<accession>A0ABU7RJR7</accession>
<dbReference type="InterPro" id="IPR017871">
    <property type="entry name" value="ABC_transporter-like_CS"/>
</dbReference>
<keyword evidence="6 10" id="KW-0067">ATP-binding</keyword>
<evidence type="ECO:0000256" key="8">
    <source>
        <dbReference type="ARBA" id="ARBA00023136"/>
    </source>
</evidence>
<proteinExistence type="predicted"/>
<evidence type="ECO:0000256" key="6">
    <source>
        <dbReference type="ARBA" id="ARBA00022840"/>
    </source>
</evidence>
<gene>
    <name evidence="10" type="ORF">V2H41_13055</name>
</gene>
<evidence type="ECO:0000256" key="4">
    <source>
        <dbReference type="ARBA" id="ARBA00022737"/>
    </source>
</evidence>
<sequence>MIELKSISKSYGGVRALDDVSLSVEYGKIHALLGENGAGKSTLMKILSGAVEKDEGSIFIDGQECVIDSPRKARDLGIGIIYQEFSLVPELTASENIFLNQLGKSFWINWSKLHQQAANLVADIGFQIDVTKKVSQLSVAEQQVVEIAKALTNDLKLIIFDEPSDVLGPHEVAILYKVLERLKKKNIAIIYISHHLQEILQISDTITVLRDGKSIATEANKDLNNDKLIAMMLGKELLHTHRKRELHSDKVSEFKVTGIKLSMAKNEVSLTAKSGEILGIAGLVGSGRTELLRAIYGADVAEGKRVYIDERLIATTSPKVSVASGIGMVPEDRKKEGAIINQSIRNNISMTNYRSINKGWGFIDHKRELDNVRTLIDQLQIKCQSLDANIDSLSGGNQQKVILAKWMNSGADILLIDEPTRGVDVGARAQIYEILFDLANKGKTLIIVSSDLEELMTICDRIVVMKKGVITGEVQRRDFSEETLLRLAIEEKTYVNESRKN</sequence>
<evidence type="ECO:0000313" key="11">
    <source>
        <dbReference type="Proteomes" id="UP001357452"/>
    </source>
</evidence>
<dbReference type="PANTHER" id="PTHR43790:SF3">
    <property type="entry name" value="D-ALLOSE IMPORT ATP-BINDING PROTEIN ALSA-RELATED"/>
    <property type="match status" value="1"/>
</dbReference>
<reference evidence="10 11" key="1">
    <citation type="submission" date="2024-01" db="EMBL/GenBank/DDBJ databases">
        <title>Niabella digestum sp. nov., isolated from waste digestion system.</title>
        <authorList>
            <person name="Zhang L."/>
        </authorList>
    </citation>
    <scope>NUCLEOTIDE SEQUENCE [LARGE SCALE GENOMIC DNA]</scope>
    <source>
        <strain evidence="10 11">A18</strain>
    </source>
</reference>
<dbReference type="PROSITE" id="PS00211">
    <property type="entry name" value="ABC_TRANSPORTER_1"/>
    <property type="match status" value="1"/>
</dbReference>
<feature type="domain" description="ABC transporter" evidence="9">
    <location>
        <begin position="246"/>
        <end position="492"/>
    </location>
</feature>
<evidence type="ECO:0000256" key="5">
    <source>
        <dbReference type="ARBA" id="ARBA00022741"/>
    </source>
</evidence>
<evidence type="ECO:0000256" key="2">
    <source>
        <dbReference type="ARBA" id="ARBA00022475"/>
    </source>
</evidence>
<dbReference type="PROSITE" id="PS50893">
    <property type="entry name" value="ABC_TRANSPORTER_2"/>
    <property type="match status" value="2"/>
</dbReference>
<dbReference type="CDD" id="cd03216">
    <property type="entry name" value="ABC_Carb_Monos_I"/>
    <property type="match status" value="1"/>
</dbReference>